<dbReference type="GO" id="GO:0004709">
    <property type="term" value="F:MAP kinase kinase kinase activity"/>
    <property type="evidence" value="ECO:0007669"/>
    <property type="project" value="UniProtKB-ARBA"/>
</dbReference>
<evidence type="ECO:0000256" key="4">
    <source>
        <dbReference type="ARBA" id="ARBA00022741"/>
    </source>
</evidence>
<proteinExistence type="inferred from homology"/>
<dbReference type="PANTHER" id="PTHR11584">
    <property type="entry name" value="SERINE/THREONINE PROTEIN KINASE"/>
    <property type="match status" value="1"/>
</dbReference>
<feature type="compositionally biased region" description="Acidic residues" evidence="8">
    <location>
        <begin position="750"/>
        <end position="769"/>
    </location>
</feature>
<feature type="region of interest" description="Disordered" evidence="8">
    <location>
        <begin position="79"/>
        <end position="197"/>
    </location>
</feature>
<evidence type="ECO:0000256" key="2">
    <source>
        <dbReference type="ARBA" id="ARBA00022527"/>
    </source>
</evidence>
<dbReference type="InterPro" id="IPR000719">
    <property type="entry name" value="Prot_kinase_dom"/>
</dbReference>
<dbReference type="PROSITE" id="PS50011">
    <property type="entry name" value="PROTEIN_KINASE_DOM"/>
    <property type="match status" value="1"/>
</dbReference>
<feature type="compositionally biased region" description="Low complexity" evidence="8">
    <location>
        <begin position="398"/>
        <end position="408"/>
    </location>
</feature>
<accession>A0A0F7SRD2</accession>
<feature type="compositionally biased region" description="Low complexity" evidence="8">
    <location>
        <begin position="448"/>
        <end position="471"/>
    </location>
</feature>
<keyword evidence="6 7" id="KW-0067">ATP-binding</keyword>
<evidence type="ECO:0000256" key="1">
    <source>
        <dbReference type="ARBA" id="ARBA00006529"/>
    </source>
</evidence>
<organism evidence="10">
    <name type="scientific">Phaffia rhodozyma</name>
    <name type="common">Yeast</name>
    <name type="synonym">Xanthophyllomyces dendrorhous</name>
    <dbReference type="NCBI Taxonomy" id="264483"/>
    <lineage>
        <taxon>Eukaryota</taxon>
        <taxon>Fungi</taxon>
        <taxon>Dikarya</taxon>
        <taxon>Basidiomycota</taxon>
        <taxon>Agaricomycotina</taxon>
        <taxon>Tremellomycetes</taxon>
        <taxon>Cystofilobasidiales</taxon>
        <taxon>Mrakiaceae</taxon>
        <taxon>Phaffia</taxon>
    </lineage>
</organism>
<keyword evidence="4 7" id="KW-0547">Nucleotide-binding</keyword>
<evidence type="ECO:0000313" key="10">
    <source>
        <dbReference type="EMBL" id="CED83961.1"/>
    </source>
</evidence>
<feature type="domain" description="Protein kinase" evidence="9">
    <location>
        <begin position="877"/>
        <end position="1114"/>
    </location>
</feature>
<feature type="region of interest" description="Disordered" evidence="8">
    <location>
        <begin position="798"/>
        <end position="860"/>
    </location>
</feature>
<dbReference type="InterPro" id="IPR011009">
    <property type="entry name" value="Kinase-like_dom_sf"/>
</dbReference>
<dbReference type="GO" id="GO:0005524">
    <property type="term" value="F:ATP binding"/>
    <property type="evidence" value="ECO:0007669"/>
    <property type="project" value="UniProtKB-UniRule"/>
</dbReference>
<dbReference type="FunFam" id="3.30.200.20:FF:000387">
    <property type="entry name" value="Serine/threonine-protein kinase STE11"/>
    <property type="match status" value="1"/>
</dbReference>
<dbReference type="InterPro" id="IPR029458">
    <property type="entry name" value="Ras-bd_By2"/>
</dbReference>
<sequence length="1119" mass="120685">MNSSRLPQSLVAPPDALPIASSQQQLLPAPPLCPQPSAFSVLTSEPSSTSIVGHLDGNSRAIASSLSGGSFTERRAHLARERQTDLVATSASPSSPYSSSASSSNRPNFPSHPNEKQPTGNRGLNGRSVPFGGGSSHPFATTPATPSSPTYPPLSSSNPPHPHTAMSTSGSVAGSISQTGRATSPLLHSSGSASGTGSTLLVPGKSFSGSAPVALEDLRQKCFKFTNAEDGGTRVVNLGGLTDGMEVMEKALRKFGKWRDGGAKGVKGVEYLEISDEGETEREMDEWRAVGPGGGKEENGLVVDGWGIFLKDYGGEVDTSKPLTAKELVQVCQVPFDSPTRQSGLILKRIRKLHNRKAMEAFFGETPPVPESPTLQIHQTNKHARHPVDHKDGSAFYSGSSGSGLTRSSSKKMNRASTISVMSGLGVPLGPQTRSSVVVPHREPPQRTAVSPATADSTTTSTEQSTSTAPAVKSPSTTSFLGNRGRKMYNFFGHRPPSELISNHLADYFPKVQKKVLERTARNSMMRIASGPPGSSASGTPFSEGGAGGPPRLSWEEARSKDPRASGLGYGSLPRERRVSHSGKSVRSFITTSSKGGMIPSEDVPEELPTTSTPESYITRDESFDVPRLSISTDGSVSERASMISMPPYLPDFIPSGESFSDSLAVYSPSFGSFSFDSSPVGVGAKGRKSSFDSSSRMSLLSQFRKKRDMSDTASMRTVDEITAHVESKRASTISDSWIVSGDGRSSSGDEQEDEDEEEHVVDEQEDERGDLMRGFRRTRDSDSVKFSRSFAKRSSSYRGKEHEFSAGVDNGDESELGEEENEREVSDEEYTEGESDGEEYDDEEDEEEEEKENIASVEDEHGKAFMSEGNKRSFKWIKGALIGSGSFGSVFLGMAASTGLLMAVKQVDIPTGQSANEEKKKLMLSALETEIELLKELQHDNIVQYLDSSMDAAHLNIFLEYVPGGSVTALLGNYGAFEEALVRIFVRQTLQGLVYLHEKGIIHRDIKGANILVDNKGGIKISDFGISKRVETDLLTGVNQRRSLQGTVFWMAPEVVRQTAHTPKADIWSIGGSARPEYPPDITSEAEDFLNKTFIFDYNDRLSASDCLVHPFIVESLE</sequence>
<feature type="region of interest" description="Disordered" evidence="8">
    <location>
        <begin position="526"/>
        <end position="615"/>
    </location>
</feature>
<keyword evidence="3" id="KW-0808">Transferase</keyword>
<dbReference type="Gene3D" id="1.10.510.10">
    <property type="entry name" value="Transferase(Phosphotransferase) domain 1"/>
    <property type="match status" value="1"/>
</dbReference>
<dbReference type="Pfam" id="PF00069">
    <property type="entry name" value="Pkinase"/>
    <property type="match status" value="1"/>
</dbReference>
<comment type="similarity">
    <text evidence="1">Belongs to the protein kinase superfamily. STE Ser/Thr protein kinase family. MAP kinase kinase kinase subfamily.</text>
</comment>
<dbReference type="PROSITE" id="PS00108">
    <property type="entry name" value="PROTEIN_KINASE_ST"/>
    <property type="match status" value="1"/>
</dbReference>
<evidence type="ECO:0000259" key="9">
    <source>
        <dbReference type="PROSITE" id="PS50011"/>
    </source>
</evidence>
<feature type="compositionally biased region" description="Polar residues" evidence="8">
    <location>
        <begin position="165"/>
        <end position="182"/>
    </location>
</feature>
<keyword evidence="2" id="KW-0723">Serine/threonine-protein kinase</keyword>
<feature type="compositionally biased region" description="Low complexity" evidence="8">
    <location>
        <begin position="90"/>
        <end position="104"/>
    </location>
</feature>
<feature type="compositionally biased region" description="Basic and acidic residues" evidence="8">
    <location>
        <begin position="770"/>
        <end position="779"/>
    </location>
</feature>
<dbReference type="InterPro" id="IPR008271">
    <property type="entry name" value="Ser/Thr_kinase_AS"/>
</dbReference>
<dbReference type="Pfam" id="PF14847">
    <property type="entry name" value="Ras_bdg_2"/>
    <property type="match status" value="1"/>
</dbReference>
<dbReference type="PROSITE" id="PS00107">
    <property type="entry name" value="PROTEIN_KINASE_ATP"/>
    <property type="match status" value="1"/>
</dbReference>
<dbReference type="SMART" id="SM00220">
    <property type="entry name" value="S_TKc"/>
    <property type="match status" value="1"/>
</dbReference>
<dbReference type="SMART" id="SM01304">
    <property type="entry name" value="Ras_bdg_2"/>
    <property type="match status" value="1"/>
</dbReference>
<reference evidence="10" key="1">
    <citation type="submission" date="2014-08" db="EMBL/GenBank/DDBJ databases">
        <authorList>
            <person name="Sharma Rahul"/>
            <person name="Thines Marco"/>
        </authorList>
    </citation>
    <scope>NUCLEOTIDE SEQUENCE</scope>
</reference>
<evidence type="ECO:0000256" key="3">
    <source>
        <dbReference type="ARBA" id="ARBA00022679"/>
    </source>
</evidence>
<dbReference type="EMBL" id="LN483157">
    <property type="protein sequence ID" value="CED83961.1"/>
    <property type="molecule type" value="Genomic_DNA"/>
</dbReference>
<feature type="compositionally biased region" description="Acidic residues" evidence="8">
    <location>
        <begin position="811"/>
        <end position="852"/>
    </location>
</feature>
<feature type="compositionally biased region" description="Low complexity" evidence="8">
    <location>
        <begin position="186"/>
        <end position="197"/>
    </location>
</feature>
<feature type="compositionally biased region" description="Low complexity" evidence="8">
    <location>
        <begin position="529"/>
        <end position="539"/>
    </location>
</feature>
<feature type="compositionally biased region" description="Basic and acidic residues" evidence="8">
    <location>
        <begin position="554"/>
        <end position="564"/>
    </location>
</feature>
<keyword evidence="5" id="KW-0418">Kinase</keyword>
<feature type="compositionally biased region" description="Polar residues" evidence="8">
    <location>
        <begin position="735"/>
        <end position="749"/>
    </location>
</feature>
<protein>
    <submittedName>
        <fullName evidence="10">Ste11alpha protein</fullName>
    </submittedName>
</protein>
<evidence type="ECO:0000256" key="8">
    <source>
        <dbReference type="SAM" id="MobiDB-lite"/>
    </source>
</evidence>
<evidence type="ECO:0000256" key="7">
    <source>
        <dbReference type="PROSITE-ProRule" id="PRU10141"/>
    </source>
</evidence>
<feature type="region of interest" description="Disordered" evidence="8">
    <location>
        <begin position="735"/>
        <end position="779"/>
    </location>
</feature>
<dbReference type="PANTHER" id="PTHR11584:SF369">
    <property type="entry name" value="MITOGEN-ACTIVATED PROTEIN KINASE KINASE KINASE 19-RELATED"/>
    <property type="match status" value="1"/>
</dbReference>
<dbReference type="AlphaFoldDB" id="A0A0F7SRD2"/>
<feature type="compositionally biased region" description="Polar residues" evidence="8">
    <location>
        <begin position="582"/>
        <end position="595"/>
    </location>
</feature>
<name>A0A0F7SRD2_PHARH</name>
<feature type="region of interest" description="Disordered" evidence="8">
    <location>
        <begin position="385"/>
        <end position="480"/>
    </location>
</feature>
<evidence type="ECO:0000256" key="5">
    <source>
        <dbReference type="ARBA" id="ARBA00022777"/>
    </source>
</evidence>
<feature type="compositionally biased region" description="Low complexity" evidence="8">
    <location>
        <begin position="136"/>
        <end position="158"/>
    </location>
</feature>
<evidence type="ECO:0000256" key="6">
    <source>
        <dbReference type="ARBA" id="ARBA00022840"/>
    </source>
</evidence>
<feature type="binding site" evidence="7">
    <location>
        <position position="906"/>
    </location>
    <ligand>
        <name>ATP</name>
        <dbReference type="ChEBI" id="CHEBI:30616"/>
    </ligand>
</feature>
<dbReference type="SUPFAM" id="SSF56112">
    <property type="entry name" value="Protein kinase-like (PK-like)"/>
    <property type="match status" value="1"/>
</dbReference>
<dbReference type="InterPro" id="IPR017441">
    <property type="entry name" value="Protein_kinase_ATP_BS"/>
</dbReference>